<name>A0A9D3A271_9ACTN</name>
<reference evidence="2" key="1">
    <citation type="journal article" date="2021" name="PeerJ">
        <title>Extensive microbial diversity within the chicken gut microbiome revealed by metagenomics and culture.</title>
        <authorList>
            <person name="Gilroy R."/>
            <person name="Ravi A."/>
            <person name="Getino M."/>
            <person name="Pursley I."/>
            <person name="Horton D.L."/>
            <person name="Alikhan N.F."/>
            <person name="Baker D."/>
            <person name="Gharbi K."/>
            <person name="Hall N."/>
            <person name="Watson M."/>
            <person name="Adriaenssens E.M."/>
            <person name="Foster-Nyarko E."/>
            <person name="Jarju S."/>
            <person name="Secka A."/>
            <person name="Antonio M."/>
            <person name="Oren A."/>
            <person name="Chaudhuri R.R."/>
            <person name="La Ragione R."/>
            <person name="Hildebrand F."/>
            <person name="Pallen M.J."/>
        </authorList>
    </citation>
    <scope>NUCLEOTIDE SEQUENCE</scope>
    <source>
        <strain evidence="2">ChiGjej6B6-11269</strain>
    </source>
</reference>
<keyword evidence="1" id="KW-0472">Membrane</keyword>
<comment type="caution">
    <text evidence="2">The sequence shown here is derived from an EMBL/GenBank/DDBJ whole genome shotgun (WGS) entry which is preliminary data.</text>
</comment>
<feature type="transmembrane region" description="Helical" evidence="1">
    <location>
        <begin position="176"/>
        <end position="196"/>
    </location>
</feature>
<evidence type="ECO:0000313" key="2">
    <source>
        <dbReference type="EMBL" id="HJF66135.1"/>
    </source>
</evidence>
<dbReference type="GO" id="GO:0006355">
    <property type="term" value="P:regulation of DNA-templated transcription"/>
    <property type="evidence" value="ECO:0007669"/>
    <property type="project" value="InterPro"/>
</dbReference>
<dbReference type="Proteomes" id="UP000786989">
    <property type="component" value="Unassembled WGS sequence"/>
</dbReference>
<dbReference type="Gene3D" id="1.10.10.10">
    <property type="entry name" value="Winged helix-like DNA-binding domain superfamily/Winged helix DNA-binding domain"/>
    <property type="match status" value="1"/>
</dbReference>
<feature type="transmembrane region" description="Helical" evidence="1">
    <location>
        <begin position="89"/>
        <end position="110"/>
    </location>
</feature>
<feature type="transmembrane region" description="Helical" evidence="1">
    <location>
        <begin position="368"/>
        <end position="387"/>
    </location>
</feature>
<sequence>MHRTQSAWRTSDVLGFSAHWTWIWCVFWSSLFYQEGERASIAKAAKLLSITEVPSLEPLWLFSLLANVVTIALLLLVVRTRNPLANIQFLAQIAGALSTLGTLALSHMSALAPDELFVTLYVLGAIATGVGSGIIVVLWSESISSMGPRRIIQCSVMASIIGAGAYFIILQLPVPIAQTVVAILPCLSVVFLMHFSRDLPTLPAHNRNIHVKTLPPWGMIAVAAFFGFSFGIMKGAMAPIENDWIVIRDLLNIAAIVAGSIAIYLTISVYKMDFDHLTYQVALPLMAAGFLFLSLHEPLNVIGTAVHQLGYQYFYIVLWALWPVLSARSATPSGWMACWGMLAIQVGQLFGSVIAVEAAAFFQEESNMAMMSALLIFCILLVALFVLGRGSAVTGWGSIRPIDENEESPVESAVMRIAQRCHLSPRETEVLSLLAKGRNRAYIREELTIGDETVKAISRTSTANLTFIRNNSSSILLRKRKACRPLRWKYPKRLATTPNKRCSFV</sequence>
<dbReference type="AlphaFoldDB" id="A0A9D3A271"/>
<reference evidence="2" key="2">
    <citation type="submission" date="2021-09" db="EMBL/GenBank/DDBJ databases">
        <authorList>
            <person name="Gilroy R."/>
        </authorList>
    </citation>
    <scope>NUCLEOTIDE SEQUENCE</scope>
    <source>
        <strain evidence="2">ChiGjej6B6-11269</strain>
    </source>
</reference>
<feature type="transmembrane region" description="Helical" evidence="1">
    <location>
        <begin position="337"/>
        <end position="362"/>
    </location>
</feature>
<feature type="transmembrane region" description="Helical" evidence="1">
    <location>
        <begin position="12"/>
        <end position="33"/>
    </location>
</feature>
<accession>A0A9D3A271</accession>
<gene>
    <name evidence="2" type="ORF">K8U77_08505</name>
</gene>
<protein>
    <submittedName>
        <fullName evidence="2">LuxR family transcriptional regulator</fullName>
    </submittedName>
</protein>
<proteinExistence type="predicted"/>
<keyword evidence="1" id="KW-0812">Transmembrane</keyword>
<dbReference type="InterPro" id="IPR036388">
    <property type="entry name" value="WH-like_DNA-bd_sf"/>
</dbReference>
<dbReference type="GO" id="GO:0003677">
    <property type="term" value="F:DNA binding"/>
    <property type="evidence" value="ECO:0007669"/>
    <property type="project" value="InterPro"/>
</dbReference>
<feature type="transmembrane region" description="Helical" evidence="1">
    <location>
        <begin position="250"/>
        <end position="270"/>
    </location>
</feature>
<feature type="transmembrane region" description="Helical" evidence="1">
    <location>
        <begin position="116"/>
        <end position="139"/>
    </location>
</feature>
<dbReference type="InterPro" id="IPR016032">
    <property type="entry name" value="Sig_transdc_resp-reg_C-effctor"/>
</dbReference>
<feature type="transmembrane region" description="Helical" evidence="1">
    <location>
        <begin position="59"/>
        <end position="77"/>
    </location>
</feature>
<evidence type="ECO:0000313" key="3">
    <source>
        <dbReference type="Proteomes" id="UP000786989"/>
    </source>
</evidence>
<feature type="transmembrane region" description="Helical" evidence="1">
    <location>
        <begin position="151"/>
        <end position="170"/>
    </location>
</feature>
<dbReference type="EMBL" id="DYWI01000164">
    <property type="protein sequence ID" value="HJF66135.1"/>
    <property type="molecule type" value="Genomic_DNA"/>
</dbReference>
<feature type="transmembrane region" description="Helical" evidence="1">
    <location>
        <begin position="217"/>
        <end position="238"/>
    </location>
</feature>
<organism evidence="2 3">
    <name type="scientific">Slackia equolifaciens</name>
    <dbReference type="NCBI Taxonomy" id="498718"/>
    <lineage>
        <taxon>Bacteria</taxon>
        <taxon>Bacillati</taxon>
        <taxon>Actinomycetota</taxon>
        <taxon>Coriobacteriia</taxon>
        <taxon>Eggerthellales</taxon>
        <taxon>Eggerthellaceae</taxon>
        <taxon>Slackia</taxon>
    </lineage>
</organism>
<dbReference type="SUPFAM" id="SSF46894">
    <property type="entry name" value="C-terminal effector domain of the bipartite response regulators"/>
    <property type="match status" value="1"/>
</dbReference>
<feature type="transmembrane region" description="Helical" evidence="1">
    <location>
        <begin position="277"/>
        <end position="296"/>
    </location>
</feature>
<keyword evidence="1" id="KW-1133">Transmembrane helix</keyword>
<evidence type="ECO:0000256" key="1">
    <source>
        <dbReference type="SAM" id="Phobius"/>
    </source>
</evidence>
<feature type="transmembrane region" description="Helical" evidence="1">
    <location>
        <begin position="308"/>
        <end position="325"/>
    </location>
</feature>